<evidence type="ECO:0000313" key="1">
    <source>
        <dbReference type="EMBL" id="ATB29810.1"/>
    </source>
</evidence>
<proteinExistence type="predicted"/>
<sequence>MRYSLPGGLLTEPIHYGSPCARKQVNPFQGVGDPNVP</sequence>
<dbReference type="EMBL" id="CP022163">
    <property type="protein sequence ID" value="ATB29810.1"/>
    <property type="molecule type" value="Genomic_DNA"/>
</dbReference>
<organism evidence="1 2">
    <name type="scientific">Melittangium boletus DSM 14713</name>
    <dbReference type="NCBI Taxonomy" id="1294270"/>
    <lineage>
        <taxon>Bacteria</taxon>
        <taxon>Pseudomonadati</taxon>
        <taxon>Myxococcota</taxon>
        <taxon>Myxococcia</taxon>
        <taxon>Myxococcales</taxon>
        <taxon>Cystobacterineae</taxon>
        <taxon>Archangiaceae</taxon>
        <taxon>Melittangium</taxon>
    </lineage>
</organism>
<protein>
    <submittedName>
        <fullName evidence="1">Uncharacterized protein</fullName>
    </submittedName>
</protein>
<dbReference type="AlphaFoldDB" id="A0A250IF08"/>
<dbReference type="KEGG" id="mbd:MEBOL_003265"/>
<accession>A0A250IF08</accession>
<keyword evidence="2" id="KW-1185">Reference proteome</keyword>
<dbReference type="Proteomes" id="UP000217289">
    <property type="component" value="Chromosome"/>
</dbReference>
<gene>
    <name evidence="1" type="ORF">MEBOL_003265</name>
</gene>
<evidence type="ECO:0000313" key="2">
    <source>
        <dbReference type="Proteomes" id="UP000217289"/>
    </source>
</evidence>
<name>A0A250IF08_9BACT</name>
<reference evidence="1 2" key="1">
    <citation type="submission" date="2017-06" db="EMBL/GenBank/DDBJ databases">
        <authorList>
            <person name="Kim H.J."/>
            <person name="Triplett B.A."/>
        </authorList>
    </citation>
    <scope>NUCLEOTIDE SEQUENCE [LARGE SCALE GENOMIC DNA]</scope>
    <source>
        <strain evidence="1 2">DSM 14713</strain>
    </source>
</reference>